<proteinExistence type="predicted"/>
<sequence length="183" mass="20889">MSEETDSAGLEDICKATLHHDNYVSIQEPNLGIQYSEKVYSPSQKDISMSEKIPMEEYSECEDAIYCYHCRHFSQNRKEPTFVSQGYDIQILEQIKQKLHEAEYFTILADESKDASKKEQVVVAVGYCYKNTIHEEFIGIAEAQSLDADGLSDTIIHQLRRVDANMKNCVGKVMMVHLLSLVI</sequence>
<comment type="caution">
    <text evidence="1">The sequence shown here is derived from an EMBL/GenBank/DDBJ whole genome shotgun (WGS) entry which is preliminary data.</text>
</comment>
<name>A0AAV7KH58_9METZ</name>
<dbReference type="EMBL" id="JAKMXF010000025">
    <property type="protein sequence ID" value="KAI6660756.1"/>
    <property type="molecule type" value="Genomic_DNA"/>
</dbReference>
<dbReference type="Proteomes" id="UP001165289">
    <property type="component" value="Unassembled WGS sequence"/>
</dbReference>
<gene>
    <name evidence="1" type="ORF">LOD99_10263</name>
</gene>
<reference evidence="1 2" key="1">
    <citation type="journal article" date="2023" name="BMC Biol.">
        <title>The compact genome of the sponge Oopsacas minuta (Hexactinellida) is lacking key metazoan core genes.</title>
        <authorList>
            <person name="Santini S."/>
            <person name="Schenkelaars Q."/>
            <person name="Jourda C."/>
            <person name="Duchesne M."/>
            <person name="Belahbib H."/>
            <person name="Rocher C."/>
            <person name="Selva M."/>
            <person name="Riesgo A."/>
            <person name="Vervoort M."/>
            <person name="Leys S.P."/>
            <person name="Kodjabachian L."/>
            <person name="Le Bivic A."/>
            <person name="Borchiellini C."/>
            <person name="Claverie J.M."/>
            <person name="Renard E."/>
        </authorList>
    </citation>
    <scope>NUCLEOTIDE SEQUENCE [LARGE SCALE GENOMIC DNA]</scope>
    <source>
        <strain evidence="1">SPO-2</strain>
    </source>
</reference>
<dbReference type="PANTHER" id="PTHR45749">
    <property type="match status" value="1"/>
</dbReference>
<evidence type="ECO:0000313" key="2">
    <source>
        <dbReference type="Proteomes" id="UP001165289"/>
    </source>
</evidence>
<keyword evidence="2" id="KW-1185">Reference proteome</keyword>
<dbReference type="AlphaFoldDB" id="A0AAV7KH58"/>
<dbReference type="PANTHER" id="PTHR45749:SF37">
    <property type="entry name" value="OS05G0311600 PROTEIN"/>
    <property type="match status" value="1"/>
</dbReference>
<accession>A0AAV7KH58</accession>
<evidence type="ECO:0000313" key="1">
    <source>
        <dbReference type="EMBL" id="KAI6660756.1"/>
    </source>
</evidence>
<organism evidence="1 2">
    <name type="scientific">Oopsacas minuta</name>
    <dbReference type="NCBI Taxonomy" id="111878"/>
    <lineage>
        <taxon>Eukaryota</taxon>
        <taxon>Metazoa</taxon>
        <taxon>Porifera</taxon>
        <taxon>Hexactinellida</taxon>
        <taxon>Hexasterophora</taxon>
        <taxon>Lyssacinosida</taxon>
        <taxon>Leucopsacidae</taxon>
        <taxon>Oopsacas</taxon>
    </lineage>
</organism>
<protein>
    <submittedName>
        <fullName evidence="1">Zinc finger MYM-type protein 1-like</fullName>
    </submittedName>
</protein>